<dbReference type="VEuPathDB" id="FungiDB:SeMB42_g03220"/>
<name>A0A507D8D1_9FUNG</name>
<feature type="compositionally biased region" description="Pro residues" evidence="1">
    <location>
        <begin position="60"/>
        <end position="76"/>
    </location>
</feature>
<dbReference type="Gene3D" id="2.60.120.200">
    <property type="match status" value="2"/>
</dbReference>
<feature type="signal peptide" evidence="3">
    <location>
        <begin position="1"/>
        <end position="31"/>
    </location>
</feature>
<dbReference type="Proteomes" id="UP000317494">
    <property type="component" value="Unassembled WGS sequence"/>
</dbReference>
<gene>
    <name evidence="5" type="ORF">SeMB42_g03220</name>
</gene>
<feature type="region of interest" description="Disordered" evidence="1">
    <location>
        <begin position="34"/>
        <end position="85"/>
    </location>
</feature>
<reference evidence="5 6" key="1">
    <citation type="journal article" date="2019" name="Sci. Rep.">
        <title>Comparative genomics of chytrid fungi reveal insights into the obligate biotrophic and pathogenic lifestyle of Synchytrium endobioticum.</title>
        <authorList>
            <person name="van de Vossenberg B.T.L.H."/>
            <person name="Warris S."/>
            <person name="Nguyen H.D.T."/>
            <person name="van Gent-Pelzer M.P.E."/>
            <person name="Joly D.L."/>
            <person name="van de Geest H.C."/>
            <person name="Bonants P.J.M."/>
            <person name="Smith D.S."/>
            <person name="Levesque C.A."/>
            <person name="van der Lee T.A.J."/>
        </authorList>
    </citation>
    <scope>NUCLEOTIDE SEQUENCE [LARGE SCALE GENOMIC DNA]</scope>
    <source>
        <strain evidence="5 6">MB42</strain>
    </source>
</reference>
<dbReference type="InterPro" id="IPR048958">
    <property type="entry name" value="Polysacc_lyase_14"/>
</dbReference>
<evidence type="ECO:0000256" key="1">
    <source>
        <dbReference type="SAM" id="MobiDB-lite"/>
    </source>
</evidence>
<dbReference type="AlphaFoldDB" id="A0A507D8D1"/>
<accession>A0A507D8D1</accession>
<evidence type="ECO:0000313" key="6">
    <source>
        <dbReference type="Proteomes" id="UP000317494"/>
    </source>
</evidence>
<evidence type="ECO:0000256" key="2">
    <source>
        <dbReference type="SAM" id="Phobius"/>
    </source>
</evidence>
<dbReference type="PANTHER" id="PTHR40124:SF1">
    <property type="entry name" value="DISAGGREGATASE RELATED REPEAT PROTEIN"/>
    <property type="match status" value="1"/>
</dbReference>
<feature type="transmembrane region" description="Helical" evidence="2">
    <location>
        <begin position="671"/>
        <end position="690"/>
    </location>
</feature>
<keyword evidence="2" id="KW-0472">Membrane</keyword>
<keyword evidence="2" id="KW-1133">Transmembrane helix</keyword>
<organism evidence="5 6">
    <name type="scientific">Synchytrium endobioticum</name>
    <dbReference type="NCBI Taxonomy" id="286115"/>
    <lineage>
        <taxon>Eukaryota</taxon>
        <taxon>Fungi</taxon>
        <taxon>Fungi incertae sedis</taxon>
        <taxon>Chytridiomycota</taxon>
        <taxon>Chytridiomycota incertae sedis</taxon>
        <taxon>Chytridiomycetes</taxon>
        <taxon>Synchytriales</taxon>
        <taxon>Synchytriaceae</taxon>
        <taxon>Synchytrium</taxon>
    </lineage>
</organism>
<evidence type="ECO:0000259" key="4">
    <source>
        <dbReference type="Pfam" id="PF21294"/>
    </source>
</evidence>
<feature type="chain" id="PRO_5021481471" description="Polysaccharide lyase 14 domain-containing protein" evidence="3">
    <location>
        <begin position="32"/>
        <end position="691"/>
    </location>
</feature>
<dbReference type="EMBL" id="QEAN01000111">
    <property type="protein sequence ID" value="TPX47726.1"/>
    <property type="molecule type" value="Genomic_DNA"/>
</dbReference>
<evidence type="ECO:0000256" key="3">
    <source>
        <dbReference type="SAM" id="SignalP"/>
    </source>
</evidence>
<keyword evidence="2" id="KW-0812">Transmembrane</keyword>
<protein>
    <recommendedName>
        <fullName evidence="4">Polysaccharide lyase 14 domain-containing protein</fullName>
    </recommendedName>
</protein>
<evidence type="ECO:0000313" key="5">
    <source>
        <dbReference type="EMBL" id="TPX47726.1"/>
    </source>
</evidence>
<feature type="domain" description="Polysaccharide lyase 14" evidence="4">
    <location>
        <begin position="149"/>
        <end position="328"/>
    </location>
</feature>
<dbReference type="PANTHER" id="PTHR40124">
    <property type="match status" value="1"/>
</dbReference>
<dbReference type="Pfam" id="PF21294">
    <property type="entry name" value="Polysacc_lyase_14"/>
    <property type="match status" value="2"/>
</dbReference>
<keyword evidence="3" id="KW-0732">Signal</keyword>
<proteinExistence type="predicted"/>
<feature type="domain" description="Polysaccharide lyase 14" evidence="4">
    <location>
        <begin position="439"/>
        <end position="654"/>
    </location>
</feature>
<comment type="caution">
    <text evidence="5">The sequence shown here is derived from an EMBL/GenBank/DDBJ whole genome shotgun (WGS) entry which is preliminary data.</text>
</comment>
<sequence length="691" mass="74215">MPRSLIFSTSIILLLVLYIGLLLLLLSPSEAGATGCPIEDKSPPSSRSRGSSRARDSPKSKPPTPPKEGEPAPSPIGKPKAIVSPSGQSAAAGGVSLTNFLGAVALSWTMNLKGLASKDVHSAVVWGGNIKGSVTNFGGFTMDPLGSGVSTLKINYPAGSWSPSAPTRGGTSFYAPVGGGASFRKAILQYSVYFPTAFDFVKGGKLPGLWGGDVNQKCSGGSHAGGCWSMRIMWRKDGAGEAYSYLPSVNDAVLCDKSRYSNNFCNPSYGNSLNRGSWQFATGQWTQLAMLVQMNDIGRENGGFELWANGKSVMSYQDLVYRIDAKPKVDFCTQPVSLDMVSSRVRPRPNRLVDNKQGLSASDKNLILTEIEEIIVQIDLHQPFNTVYPHLIPIRIDAYWKLDIAAVAAGRNVSAASLWGDRALASTPDNVSTDTNPFNSSEKVLRFSYPAGSWSPGSTNPGGASFYANVLGETPADTAWMNYTVFFPTGFDFVRGGKLPGVYGSATPALSGQCAGGDHTENCFTVRVMWRTDGAGEIYVYLPISNQNTLCDRTKYKSNYCNDVYGWSLSRGSFSFHSGNWTDVAIGLQMNSVGNADGGLGLWINGIQVFGYSNIIYRSTADIGVNSAFMSSFFGGSTQDYATPVATYTLYKNVALKYQSAPMSISSAARVPHTVFPMVVLFIFICNIFIL</sequence>
<keyword evidence="6" id="KW-1185">Reference proteome</keyword>